<dbReference type="Proteomes" id="UP001501570">
    <property type="component" value="Unassembled WGS sequence"/>
</dbReference>
<dbReference type="Gene3D" id="2.30.120.10">
    <property type="match status" value="1"/>
</dbReference>
<keyword evidence="3" id="KW-0378">Hydrolase</keyword>
<evidence type="ECO:0000313" key="8">
    <source>
        <dbReference type="Proteomes" id="UP001501570"/>
    </source>
</evidence>
<dbReference type="InterPro" id="IPR023343">
    <property type="entry name" value="Penicillin_amidase_dom1"/>
</dbReference>
<dbReference type="PIRSF" id="PIRSF001227">
    <property type="entry name" value="Pen_acylase"/>
    <property type="match status" value="1"/>
</dbReference>
<comment type="similarity">
    <text evidence="1">Belongs to the peptidase S45 family.</text>
</comment>
<dbReference type="InterPro" id="IPR043147">
    <property type="entry name" value="Penicillin_amidase_A-knob"/>
</dbReference>
<dbReference type="EMBL" id="BAABJQ010000003">
    <property type="protein sequence ID" value="GAA5180202.1"/>
    <property type="molecule type" value="Genomic_DNA"/>
</dbReference>
<feature type="signal peptide" evidence="6">
    <location>
        <begin position="1"/>
        <end position="23"/>
    </location>
</feature>
<feature type="chain" id="PRO_5046651276" evidence="6">
    <location>
        <begin position="24"/>
        <end position="791"/>
    </location>
</feature>
<keyword evidence="2 6" id="KW-0732">Signal</keyword>
<dbReference type="PANTHER" id="PTHR34218:SF3">
    <property type="entry name" value="ACYL-HOMOSERINE LACTONE ACYLASE PVDQ"/>
    <property type="match status" value="1"/>
</dbReference>
<dbReference type="Gene3D" id="1.10.1400.10">
    <property type="match status" value="1"/>
</dbReference>
<protein>
    <submittedName>
        <fullName evidence="7">Penicillin acylase family protein</fullName>
    </submittedName>
</protein>
<dbReference type="InterPro" id="IPR043146">
    <property type="entry name" value="Penicillin_amidase_N_B-knob"/>
</dbReference>
<dbReference type="CDD" id="cd03747">
    <property type="entry name" value="Ntn_PGA_like"/>
    <property type="match status" value="1"/>
</dbReference>
<proteinExistence type="inferred from homology"/>
<evidence type="ECO:0000256" key="2">
    <source>
        <dbReference type="ARBA" id="ARBA00022729"/>
    </source>
</evidence>
<dbReference type="InterPro" id="IPR014395">
    <property type="entry name" value="Pen/GL7ACA/AHL_acylase"/>
</dbReference>
<dbReference type="PANTHER" id="PTHR34218">
    <property type="entry name" value="PEPTIDASE S45 PENICILLIN AMIDASE"/>
    <property type="match status" value="1"/>
</dbReference>
<dbReference type="Gene3D" id="1.10.439.10">
    <property type="entry name" value="Penicillin Amidohydrolase, domain 1"/>
    <property type="match status" value="1"/>
</dbReference>
<evidence type="ECO:0000256" key="1">
    <source>
        <dbReference type="ARBA" id="ARBA00006586"/>
    </source>
</evidence>
<sequence length="791" mass="86237">MRTPSRSSPLRRLLALGSVGVLAAVLAVPSGAAAAPAGPHVVRQHIKGLDHPVSIDIDTWGVPHIFAGSVDDAFFAQGFNAARDRLFQIDLWHRRGLGELSEAFGPSYVDQDRAARLFLYRGDMNAEWAAYGSDAKQIATQFTDGINAYIKWLKKNPSALPPEFRMFDYWPDTWRPEDVVRIRTHALVSGLSEEVARARLVCAGGLDLDPLRTKLQPDHATEVPQGLDPCLPDDVLNVYNLATESVSFTGDAAHPVALVDSGSDADDGTPIGGKEGSNNWTISGSRTATGRPILANDPHRTQQAPSLRYISQISAPGMDVIGAGEPALPGISIGHNESIAFGLTVFGIDAQDLYVYDLDASNTRYRYQGRWERMQTERTPIQVRDGSTQVKTLQYTRHGPVIYIDAAKHKAYAVRSTWSEPGTSAYFASISYMRAQNWQQFLDAMGRWGAPGENQVYADVKGNIGWKPGGLAPRRSGYDGLLPVPGDGRYEWNGFVPSSKLPQVFNPAQGYFASANQYNLPAGTPPANVTSYEWSGPDRYQRIVNVLAANSRQTLQDSAQLQNDSTSPRAQELVGMLSRLPAHDPAVAFLRNWNGSEALGSTQATLYQRYWESRINTAVRDALVPPQRRSLINSVDWLVVMDVLRHPTDWLGAHGVAARDQILLSSLQAAYAAATKDLGPDTSGWGYTGNARTMPHPMAKIDPSLSVGPFPIPGSSTTPIAGGNASYRQVIDVGKWDQSLAINTPGQAGNPNSPHYRDLASMWSKGQYFPLLYSRAAVEAHTETQIQLLPG</sequence>
<dbReference type="InterPro" id="IPR002692">
    <property type="entry name" value="S45"/>
</dbReference>
<keyword evidence="8" id="KW-1185">Reference proteome</keyword>
<keyword evidence="4" id="KW-0865">Zymogen</keyword>
<dbReference type="Gene3D" id="3.60.20.10">
    <property type="entry name" value="Glutamine Phosphoribosylpyrophosphate, subunit 1, domain 1"/>
    <property type="match status" value="1"/>
</dbReference>
<evidence type="ECO:0000256" key="6">
    <source>
        <dbReference type="SAM" id="SignalP"/>
    </source>
</evidence>
<gene>
    <name evidence="7" type="ORF">GCM10023322_11970</name>
</gene>
<dbReference type="SUPFAM" id="SSF56235">
    <property type="entry name" value="N-terminal nucleophile aminohydrolases (Ntn hydrolases)"/>
    <property type="match status" value="1"/>
</dbReference>
<evidence type="ECO:0000256" key="5">
    <source>
        <dbReference type="SAM" id="MobiDB-lite"/>
    </source>
</evidence>
<accession>A0ABP9RM72</accession>
<dbReference type="InterPro" id="IPR029055">
    <property type="entry name" value="Ntn_hydrolases_N"/>
</dbReference>
<feature type="region of interest" description="Disordered" evidence="5">
    <location>
        <begin position="261"/>
        <end position="301"/>
    </location>
</feature>
<dbReference type="RefSeq" id="WP_345626845.1">
    <property type="nucleotide sequence ID" value="NZ_BAABJQ010000003.1"/>
</dbReference>
<evidence type="ECO:0000256" key="4">
    <source>
        <dbReference type="ARBA" id="ARBA00023145"/>
    </source>
</evidence>
<dbReference type="Pfam" id="PF01804">
    <property type="entry name" value="Penicil_amidase"/>
    <property type="match status" value="1"/>
</dbReference>
<evidence type="ECO:0000256" key="3">
    <source>
        <dbReference type="ARBA" id="ARBA00022801"/>
    </source>
</evidence>
<name>A0ABP9RM72_9ACTN</name>
<reference evidence="8" key="1">
    <citation type="journal article" date="2019" name="Int. J. Syst. Evol. Microbiol.">
        <title>The Global Catalogue of Microorganisms (GCM) 10K type strain sequencing project: providing services to taxonomists for standard genome sequencing and annotation.</title>
        <authorList>
            <consortium name="The Broad Institute Genomics Platform"/>
            <consortium name="The Broad Institute Genome Sequencing Center for Infectious Disease"/>
            <person name="Wu L."/>
            <person name="Ma J."/>
        </authorList>
    </citation>
    <scope>NUCLEOTIDE SEQUENCE [LARGE SCALE GENOMIC DNA]</scope>
    <source>
        <strain evidence="8">JCM 18304</strain>
    </source>
</reference>
<comment type="caution">
    <text evidence="7">The sequence shown here is derived from an EMBL/GenBank/DDBJ whole genome shotgun (WGS) entry which is preliminary data.</text>
</comment>
<evidence type="ECO:0000313" key="7">
    <source>
        <dbReference type="EMBL" id="GAA5180202.1"/>
    </source>
</evidence>
<organism evidence="7 8">
    <name type="scientific">Rugosimonospora acidiphila</name>
    <dbReference type="NCBI Taxonomy" id="556531"/>
    <lineage>
        <taxon>Bacteria</taxon>
        <taxon>Bacillati</taxon>
        <taxon>Actinomycetota</taxon>
        <taxon>Actinomycetes</taxon>
        <taxon>Micromonosporales</taxon>
        <taxon>Micromonosporaceae</taxon>
        <taxon>Rugosimonospora</taxon>
    </lineage>
</organism>
<feature type="compositionally biased region" description="Polar residues" evidence="5">
    <location>
        <begin position="276"/>
        <end position="288"/>
    </location>
</feature>